<evidence type="ECO:0000313" key="2">
    <source>
        <dbReference type="Proteomes" id="UP000279422"/>
    </source>
</evidence>
<protein>
    <submittedName>
        <fullName evidence="1">Uncharacterized protein</fullName>
    </submittedName>
</protein>
<sequence>MREKKRDKDEELEELKKEVEKIVGKEKVEKIRRIVDLSYQFDGKPEYKVTYNVVKGGEKSCHQEMKF</sequence>
<dbReference type="Proteomes" id="UP000279422">
    <property type="component" value="Unassembled WGS sequence"/>
</dbReference>
<dbReference type="AlphaFoldDB" id="A0A497E311"/>
<gene>
    <name evidence="1" type="ORF">DRJ00_06145</name>
</gene>
<name>A0A497E311_UNCAE</name>
<proteinExistence type="predicted"/>
<organism evidence="1 2">
    <name type="scientific">Aerophobetes bacterium</name>
    <dbReference type="NCBI Taxonomy" id="2030807"/>
    <lineage>
        <taxon>Bacteria</taxon>
        <taxon>Candidatus Aerophobota</taxon>
    </lineage>
</organism>
<reference evidence="1 2" key="1">
    <citation type="submission" date="2018-06" db="EMBL/GenBank/DDBJ databases">
        <title>Extensive metabolic versatility and redundancy in microbially diverse, dynamic hydrothermal sediments.</title>
        <authorList>
            <person name="Dombrowski N."/>
            <person name="Teske A."/>
            <person name="Baker B.J."/>
        </authorList>
    </citation>
    <scope>NUCLEOTIDE SEQUENCE [LARGE SCALE GENOMIC DNA]</scope>
    <source>
        <strain evidence="1">B47_G16</strain>
    </source>
</reference>
<comment type="caution">
    <text evidence="1">The sequence shown here is derived from an EMBL/GenBank/DDBJ whole genome shotgun (WGS) entry which is preliminary data.</text>
</comment>
<dbReference type="EMBL" id="QMPZ01000092">
    <property type="protein sequence ID" value="RLE08531.1"/>
    <property type="molecule type" value="Genomic_DNA"/>
</dbReference>
<evidence type="ECO:0000313" key="1">
    <source>
        <dbReference type="EMBL" id="RLE08531.1"/>
    </source>
</evidence>
<accession>A0A497E311</accession>